<dbReference type="Pfam" id="PF19573">
    <property type="entry name" value="DUF6089"/>
    <property type="match status" value="1"/>
</dbReference>
<keyword evidence="1" id="KW-0732">Signal</keyword>
<sequence>MKKSSTIFLLLVFLFILVATDADAQRWTQRKEYASVGVNVGAMNYFGDIVPAPDFTSLRIKSTRPSVGVSYTYRFAPRLSFRGGLNWGRVTGSDAESASANEAENEGRFKRNLSFRNDIKELSGVLIVDLFENRSVYRRRPDFVPYGFVGLALFHHNPKAYYERGSHPGITAAQDIATGWYELQPLGTEGQYADAGTGEAYPKPYKRIQVAIPFGFGVRYKVDRNWDLSLEIGWRKTFTDYLDDASSAYALKADILNGGGSNPRAAAILSDRSAETRLGTIIGDPAGPSVPYKRLQGYGTPTENPFRGHNSDEDWYISTGISLNYILATRIRSPKFR</sequence>
<name>A0A364RBG8_9BACT</name>
<evidence type="ECO:0000256" key="1">
    <source>
        <dbReference type="SAM" id="SignalP"/>
    </source>
</evidence>
<comment type="caution">
    <text evidence="3">The sequence shown here is derived from an EMBL/GenBank/DDBJ whole genome shotgun (WGS) entry which is preliminary data.</text>
</comment>
<keyword evidence="4" id="KW-1185">Reference proteome</keyword>
<evidence type="ECO:0000313" key="4">
    <source>
        <dbReference type="Proteomes" id="UP000251692"/>
    </source>
</evidence>
<feature type="signal peptide" evidence="1">
    <location>
        <begin position="1"/>
        <end position="24"/>
    </location>
</feature>
<dbReference type="OrthoDB" id="654178at2"/>
<reference evidence="3 4" key="2">
    <citation type="submission" date="2018-07" db="EMBL/GenBank/DDBJ databases">
        <title>Pontibacter sp. 2b14 genomic sequence and assembly.</title>
        <authorList>
            <person name="Du Z.-J."/>
        </authorList>
    </citation>
    <scope>NUCLEOTIDE SEQUENCE [LARGE SCALE GENOMIC DNA]</scope>
    <source>
        <strain evidence="3 4">2b14</strain>
    </source>
</reference>
<dbReference type="SUPFAM" id="SSF56925">
    <property type="entry name" value="OMPA-like"/>
    <property type="match status" value="1"/>
</dbReference>
<dbReference type="InterPro" id="IPR011250">
    <property type="entry name" value="OMP/PagP_B-barrel"/>
</dbReference>
<dbReference type="Proteomes" id="UP000251692">
    <property type="component" value="Unassembled WGS sequence"/>
</dbReference>
<evidence type="ECO:0000259" key="2">
    <source>
        <dbReference type="Pfam" id="PF19573"/>
    </source>
</evidence>
<feature type="domain" description="DUF6089" evidence="2">
    <location>
        <begin position="31"/>
        <end position="158"/>
    </location>
</feature>
<dbReference type="AlphaFoldDB" id="A0A364RBG8"/>
<reference evidence="3 4" key="1">
    <citation type="submission" date="2018-06" db="EMBL/GenBank/DDBJ databases">
        <authorList>
            <person name="Liu Z.-W."/>
        </authorList>
    </citation>
    <scope>NUCLEOTIDE SEQUENCE [LARGE SCALE GENOMIC DNA]</scope>
    <source>
        <strain evidence="3 4">2b14</strain>
    </source>
</reference>
<evidence type="ECO:0000313" key="3">
    <source>
        <dbReference type="EMBL" id="RAU81587.1"/>
    </source>
</evidence>
<dbReference type="RefSeq" id="WP_112306877.1">
    <property type="nucleotide sequence ID" value="NZ_QMDV01000005.1"/>
</dbReference>
<protein>
    <recommendedName>
        <fullName evidence="2">DUF6089 domain-containing protein</fullName>
    </recommendedName>
</protein>
<dbReference type="EMBL" id="QMDV01000005">
    <property type="protein sequence ID" value="RAU81587.1"/>
    <property type="molecule type" value="Genomic_DNA"/>
</dbReference>
<feature type="chain" id="PRO_5017015984" description="DUF6089 domain-containing protein" evidence="1">
    <location>
        <begin position="25"/>
        <end position="337"/>
    </location>
</feature>
<proteinExistence type="predicted"/>
<gene>
    <name evidence="3" type="ORF">DP923_15590</name>
</gene>
<organism evidence="3 4">
    <name type="scientific">Pontibacter arcticus</name>
    <dbReference type="NCBI Taxonomy" id="2080288"/>
    <lineage>
        <taxon>Bacteria</taxon>
        <taxon>Pseudomonadati</taxon>
        <taxon>Bacteroidota</taxon>
        <taxon>Cytophagia</taxon>
        <taxon>Cytophagales</taxon>
        <taxon>Hymenobacteraceae</taxon>
        <taxon>Pontibacter</taxon>
    </lineage>
</organism>
<accession>A0A364RBG8</accession>
<dbReference type="InterPro" id="IPR045743">
    <property type="entry name" value="DUF6089"/>
</dbReference>